<dbReference type="InterPro" id="IPR012675">
    <property type="entry name" value="Beta-grasp_dom_sf"/>
</dbReference>
<gene>
    <name evidence="1" type="ORF">DSOL_3749</name>
</gene>
<dbReference type="STRING" id="1888891.DSOL_3749"/>
<organism evidence="1 2">
    <name type="scientific">Desulfosporosinus metallidurans</name>
    <dbReference type="NCBI Taxonomy" id="1888891"/>
    <lineage>
        <taxon>Bacteria</taxon>
        <taxon>Bacillati</taxon>
        <taxon>Bacillota</taxon>
        <taxon>Clostridia</taxon>
        <taxon>Eubacteriales</taxon>
        <taxon>Desulfitobacteriaceae</taxon>
        <taxon>Desulfosporosinus</taxon>
    </lineage>
</organism>
<evidence type="ECO:0008006" key="3">
    <source>
        <dbReference type="Google" id="ProtNLM"/>
    </source>
</evidence>
<reference evidence="1 2" key="1">
    <citation type="submission" date="2016-09" db="EMBL/GenBank/DDBJ databases">
        <title>Complete genome of Desulfosporosinus sp. OL.</title>
        <authorList>
            <person name="Mardanov A."/>
            <person name="Beletsky A."/>
            <person name="Panova A."/>
            <person name="Karnachuk O."/>
            <person name="Ravin N."/>
        </authorList>
    </citation>
    <scope>NUCLEOTIDE SEQUENCE [LARGE SCALE GENOMIC DNA]</scope>
    <source>
        <strain evidence="1 2">OL</strain>
    </source>
</reference>
<dbReference type="RefSeq" id="WP_075366185.1">
    <property type="nucleotide sequence ID" value="NZ_MLBF01000036.1"/>
</dbReference>
<proteinExistence type="predicted"/>
<dbReference type="AlphaFoldDB" id="A0A1Q8QP70"/>
<dbReference type="CDD" id="cd17040">
    <property type="entry name" value="Ubl_MoaD_like"/>
    <property type="match status" value="1"/>
</dbReference>
<dbReference type="InterPro" id="IPR016155">
    <property type="entry name" value="Mopterin_synth/thiamin_S_b"/>
</dbReference>
<keyword evidence="2" id="KW-1185">Reference proteome</keyword>
<accession>A0A1Q8QP70</accession>
<dbReference type="EMBL" id="MLBF01000036">
    <property type="protein sequence ID" value="OLN29088.1"/>
    <property type="molecule type" value="Genomic_DNA"/>
</dbReference>
<dbReference type="Pfam" id="PF02597">
    <property type="entry name" value="ThiS"/>
    <property type="match status" value="1"/>
</dbReference>
<dbReference type="Proteomes" id="UP000186102">
    <property type="component" value="Unassembled WGS sequence"/>
</dbReference>
<protein>
    <recommendedName>
        <fullName evidence="3">Molybdopterin synthase sulfur carrier subunit</fullName>
    </recommendedName>
</protein>
<name>A0A1Q8QP70_9FIRM</name>
<dbReference type="SUPFAM" id="SSF54285">
    <property type="entry name" value="MoaD/ThiS"/>
    <property type="match status" value="1"/>
</dbReference>
<sequence length="74" mass="8337">MEVNVKLFGDLREGRFEEKTTQLEENSRVIDVIKKHNLPLEDVAICMVNSHQAEFGQILLNHDTVAFSPPVGGM</sequence>
<dbReference type="Gene3D" id="3.10.20.30">
    <property type="match status" value="1"/>
</dbReference>
<dbReference type="InterPro" id="IPR003749">
    <property type="entry name" value="ThiS/MoaD-like"/>
</dbReference>
<evidence type="ECO:0000313" key="1">
    <source>
        <dbReference type="EMBL" id="OLN29088.1"/>
    </source>
</evidence>
<comment type="caution">
    <text evidence="1">The sequence shown here is derived from an EMBL/GenBank/DDBJ whole genome shotgun (WGS) entry which is preliminary data.</text>
</comment>
<evidence type="ECO:0000313" key="2">
    <source>
        <dbReference type="Proteomes" id="UP000186102"/>
    </source>
</evidence>
<dbReference type="OrthoDB" id="9801945at2"/>